<reference evidence="1 2" key="1">
    <citation type="submission" date="2019-04" db="EMBL/GenBank/DDBJ databases">
        <title>Chitiniphilus eburnea sp. nov., a novel chitinolytic bacterium isolated from aquaculture sludge.</title>
        <authorList>
            <person name="Sheng M."/>
        </authorList>
    </citation>
    <scope>NUCLEOTIDE SEQUENCE [LARGE SCALE GENOMIC DNA]</scope>
    <source>
        <strain evidence="1 2">HX-2-15</strain>
    </source>
</reference>
<comment type="caution">
    <text evidence="1">The sequence shown here is derived from an EMBL/GenBank/DDBJ whole genome shotgun (WGS) entry which is preliminary data.</text>
</comment>
<organism evidence="1 2">
    <name type="scientific">Chitiniphilus eburneus</name>
    <dbReference type="NCBI Taxonomy" id="2571148"/>
    <lineage>
        <taxon>Bacteria</taxon>
        <taxon>Pseudomonadati</taxon>
        <taxon>Pseudomonadota</taxon>
        <taxon>Betaproteobacteria</taxon>
        <taxon>Neisseriales</taxon>
        <taxon>Chitinibacteraceae</taxon>
        <taxon>Chitiniphilus</taxon>
    </lineage>
</organism>
<proteinExistence type="predicted"/>
<keyword evidence="2" id="KW-1185">Reference proteome</keyword>
<evidence type="ECO:0000313" key="1">
    <source>
        <dbReference type="EMBL" id="TJZ66388.1"/>
    </source>
</evidence>
<gene>
    <name evidence="1" type="ORF">FAZ21_17340</name>
</gene>
<sequence length="97" mass="10457">MIPPIPGAPAAPIPLFIDSLNQAIDQATLAQQCFADLSALFRAIARLSDTYTSAHELATLGNTLAQDWANLCDVEREELEMRCGELWGAVGPGKWMG</sequence>
<dbReference type="RefSeq" id="WP_136774691.1">
    <property type="nucleotide sequence ID" value="NZ_CP156074.1"/>
</dbReference>
<accession>A0A4V5MNV9</accession>
<dbReference type="Proteomes" id="UP000310016">
    <property type="component" value="Unassembled WGS sequence"/>
</dbReference>
<dbReference type="AlphaFoldDB" id="A0A4V5MNV9"/>
<dbReference type="EMBL" id="SUMF01000032">
    <property type="protein sequence ID" value="TJZ66388.1"/>
    <property type="molecule type" value="Genomic_DNA"/>
</dbReference>
<name>A0A4V5MNV9_9NEIS</name>
<protein>
    <submittedName>
        <fullName evidence="1">Uncharacterized protein</fullName>
    </submittedName>
</protein>
<evidence type="ECO:0000313" key="2">
    <source>
        <dbReference type="Proteomes" id="UP000310016"/>
    </source>
</evidence>